<dbReference type="PANTHER" id="PTHR23333:SF20">
    <property type="entry name" value="NSFL1 COFACTOR P47"/>
    <property type="match status" value="1"/>
</dbReference>
<dbReference type="InterPro" id="IPR001012">
    <property type="entry name" value="UBX_dom"/>
</dbReference>
<feature type="region of interest" description="Disordered" evidence="1">
    <location>
        <begin position="232"/>
        <end position="273"/>
    </location>
</feature>
<dbReference type="CDD" id="cd01770">
    <property type="entry name" value="UBX_UBXN2"/>
    <property type="match status" value="1"/>
</dbReference>
<dbReference type="Pfam" id="PF08059">
    <property type="entry name" value="SEP"/>
    <property type="match status" value="1"/>
</dbReference>
<dbReference type="PROSITE" id="PS51399">
    <property type="entry name" value="SEP"/>
    <property type="match status" value="1"/>
</dbReference>
<feature type="region of interest" description="Disordered" evidence="1">
    <location>
        <begin position="1"/>
        <end position="103"/>
    </location>
</feature>
<dbReference type="SUPFAM" id="SSF54236">
    <property type="entry name" value="Ubiquitin-like"/>
    <property type="match status" value="1"/>
</dbReference>
<dbReference type="GO" id="GO:0000045">
    <property type="term" value="P:autophagosome assembly"/>
    <property type="evidence" value="ECO:0007669"/>
    <property type="project" value="TreeGrafter"/>
</dbReference>
<dbReference type="InParanoid" id="A0A286U617"/>
<evidence type="ECO:0000259" key="3">
    <source>
        <dbReference type="PROSITE" id="PS51399"/>
    </source>
</evidence>
<dbReference type="GO" id="GO:0005829">
    <property type="term" value="C:cytosol"/>
    <property type="evidence" value="ECO:0007669"/>
    <property type="project" value="TreeGrafter"/>
</dbReference>
<feature type="compositionally biased region" description="Polar residues" evidence="1">
    <location>
        <begin position="1"/>
        <end position="16"/>
    </location>
</feature>
<reference evidence="4 5" key="1">
    <citation type="journal article" date="2017" name="Mol. Ecol.">
        <title>Comparative and population genomic landscape of Phellinus noxius: A hypervariable fungus causing root rot in trees.</title>
        <authorList>
            <person name="Chung C.L."/>
            <person name="Lee T.J."/>
            <person name="Akiba M."/>
            <person name="Lee H.H."/>
            <person name="Kuo T.H."/>
            <person name="Liu D."/>
            <person name="Ke H.M."/>
            <person name="Yokoi T."/>
            <person name="Roa M.B."/>
            <person name="Lu M.J."/>
            <person name="Chang Y.Y."/>
            <person name="Ann P.J."/>
            <person name="Tsai J.N."/>
            <person name="Chen C.Y."/>
            <person name="Tzean S.S."/>
            <person name="Ota Y."/>
            <person name="Hattori T."/>
            <person name="Sahashi N."/>
            <person name="Liou R.F."/>
            <person name="Kikuchi T."/>
            <person name="Tsai I.J."/>
        </authorList>
    </citation>
    <scope>NUCLEOTIDE SEQUENCE [LARGE SCALE GENOMIC DNA]</scope>
    <source>
        <strain evidence="4 5">FFPRI411160</strain>
    </source>
</reference>
<dbReference type="FunFam" id="3.30.420.210:FF:000002">
    <property type="entry name" value="UBX domain-containing protein 1"/>
    <property type="match status" value="1"/>
</dbReference>
<comment type="caution">
    <text evidence="4">The sequence shown here is derived from an EMBL/GenBank/DDBJ whole genome shotgun (WGS) entry which is preliminary data.</text>
</comment>
<dbReference type="GO" id="GO:0007030">
    <property type="term" value="P:Golgi organization"/>
    <property type="evidence" value="ECO:0007669"/>
    <property type="project" value="TreeGrafter"/>
</dbReference>
<protein>
    <submittedName>
        <fullName evidence="4">SEP-domain-containing</fullName>
    </submittedName>
</protein>
<dbReference type="InterPro" id="IPR036241">
    <property type="entry name" value="NSFL1C_SEP_dom_sf"/>
</dbReference>
<name>A0A286U617_9AGAM</name>
<dbReference type="PANTHER" id="PTHR23333">
    <property type="entry name" value="UBX DOMAIN CONTAINING PROTEIN"/>
    <property type="match status" value="1"/>
</dbReference>
<evidence type="ECO:0000313" key="4">
    <source>
        <dbReference type="EMBL" id="PAV15026.1"/>
    </source>
</evidence>
<dbReference type="AlphaFoldDB" id="A0A286U617"/>
<dbReference type="Pfam" id="PF00789">
    <property type="entry name" value="UBX"/>
    <property type="match status" value="1"/>
</dbReference>
<dbReference type="EMBL" id="NBII01000011">
    <property type="protein sequence ID" value="PAV15026.1"/>
    <property type="molecule type" value="Genomic_DNA"/>
</dbReference>
<dbReference type="GO" id="GO:0005634">
    <property type="term" value="C:nucleus"/>
    <property type="evidence" value="ECO:0007669"/>
    <property type="project" value="TreeGrafter"/>
</dbReference>
<dbReference type="InterPro" id="IPR029071">
    <property type="entry name" value="Ubiquitin-like_domsf"/>
</dbReference>
<dbReference type="InterPro" id="IPR012989">
    <property type="entry name" value="SEP_domain"/>
</dbReference>
<dbReference type="GO" id="GO:0043130">
    <property type="term" value="F:ubiquitin binding"/>
    <property type="evidence" value="ECO:0007669"/>
    <property type="project" value="TreeGrafter"/>
</dbReference>
<dbReference type="Proteomes" id="UP000217199">
    <property type="component" value="Unassembled WGS sequence"/>
</dbReference>
<feature type="compositionally biased region" description="Basic and acidic residues" evidence="1">
    <location>
        <begin position="232"/>
        <end position="241"/>
    </location>
</feature>
<feature type="domain" description="UBX" evidence="2">
    <location>
        <begin position="285"/>
        <end position="362"/>
    </location>
</feature>
<evidence type="ECO:0000259" key="2">
    <source>
        <dbReference type="PROSITE" id="PS50033"/>
    </source>
</evidence>
<feature type="domain" description="SEP" evidence="3">
    <location>
        <begin position="163"/>
        <end position="228"/>
    </location>
</feature>
<dbReference type="SUPFAM" id="SSF102848">
    <property type="entry name" value="NSFL1 (p97 ATPase) cofactor p47, SEP domain"/>
    <property type="match status" value="1"/>
</dbReference>
<dbReference type="GO" id="GO:0043161">
    <property type="term" value="P:proteasome-mediated ubiquitin-dependent protein catabolic process"/>
    <property type="evidence" value="ECO:0007669"/>
    <property type="project" value="TreeGrafter"/>
</dbReference>
<dbReference type="Gene3D" id="3.30.420.210">
    <property type="entry name" value="SEP domain"/>
    <property type="match status" value="1"/>
</dbReference>
<dbReference type="SMART" id="SM00553">
    <property type="entry name" value="SEP"/>
    <property type="match status" value="1"/>
</dbReference>
<feature type="region of interest" description="Disordered" evidence="1">
    <location>
        <begin position="115"/>
        <end position="161"/>
    </location>
</feature>
<feature type="compositionally biased region" description="Polar residues" evidence="1">
    <location>
        <begin position="90"/>
        <end position="99"/>
    </location>
</feature>
<evidence type="ECO:0000256" key="1">
    <source>
        <dbReference type="SAM" id="MobiDB-lite"/>
    </source>
</evidence>
<dbReference type="OrthoDB" id="25887at2759"/>
<proteinExistence type="predicted"/>
<gene>
    <name evidence="4" type="ORF">PNOK_0957900</name>
</gene>
<organism evidence="4 5">
    <name type="scientific">Pyrrhoderma noxium</name>
    <dbReference type="NCBI Taxonomy" id="2282107"/>
    <lineage>
        <taxon>Eukaryota</taxon>
        <taxon>Fungi</taxon>
        <taxon>Dikarya</taxon>
        <taxon>Basidiomycota</taxon>
        <taxon>Agaricomycotina</taxon>
        <taxon>Agaricomycetes</taxon>
        <taxon>Hymenochaetales</taxon>
        <taxon>Hymenochaetaceae</taxon>
        <taxon>Pyrrhoderma</taxon>
    </lineage>
</organism>
<evidence type="ECO:0000313" key="5">
    <source>
        <dbReference type="Proteomes" id="UP000217199"/>
    </source>
</evidence>
<dbReference type="GO" id="GO:0061025">
    <property type="term" value="P:membrane fusion"/>
    <property type="evidence" value="ECO:0007669"/>
    <property type="project" value="TreeGrafter"/>
</dbReference>
<accession>A0A286U617</accession>
<dbReference type="PROSITE" id="PS50033">
    <property type="entry name" value="UBX"/>
    <property type="match status" value="1"/>
</dbReference>
<dbReference type="FunCoup" id="A0A286U617">
    <property type="interactions" value="569"/>
</dbReference>
<dbReference type="GO" id="GO:0031468">
    <property type="term" value="P:nuclear membrane reassembly"/>
    <property type="evidence" value="ECO:0007669"/>
    <property type="project" value="TreeGrafter"/>
</dbReference>
<keyword evidence="5" id="KW-1185">Reference proteome</keyword>
<dbReference type="STRING" id="2282107.A0A286U617"/>
<feature type="compositionally biased region" description="Low complexity" evidence="1">
    <location>
        <begin position="254"/>
        <end position="270"/>
    </location>
</feature>
<dbReference type="Gene3D" id="3.10.20.90">
    <property type="entry name" value="Phosphatidylinositol 3-kinase Catalytic Subunit, Chain A, domain 1"/>
    <property type="match status" value="1"/>
</dbReference>
<feature type="compositionally biased region" description="Low complexity" evidence="1">
    <location>
        <begin position="27"/>
        <end position="41"/>
    </location>
</feature>
<sequence>MSDHNNNPRPRPTNQGPRIGRIGQWGGSSNSNSGRSSSGRRIATLSDIGSESGPSFSADFPTQDDQRGDNEEEENNEGQNWFTGGERSGLSVQNPNSRQRVPGGDIVKNLLQRAEQHGRPPVPEDDGQLSPFSGAGNTLGSDEIESRVVPDPNAASSSAPTESVVRHITFWRNGFTVGDGPLMDYDVPENAEILRSIEQGQAPPALLNVRYGQPVELRVLKKVNEDYVEPERPHRAFDGTGHRLGAPTPPIGGSSASTSQASASTSSSTAEADIQSVQTKFEVDQTQPTTSIQIRLADGTRMICRMNLTHTVQDILNFINASRPENRARAYTIATIRPNRILEDPAQTIQAAGLENTVVVQRWV</sequence>